<feature type="transmembrane region" description="Helical" evidence="1">
    <location>
        <begin position="55"/>
        <end position="75"/>
    </location>
</feature>
<keyword evidence="1" id="KW-0812">Transmembrane</keyword>
<gene>
    <name evidence="2" type="ORF">H9966_02025</name>
</gene>
<organism evidence="2 3">
    <name type="scientific">Candidatus Prevotella avicola</name>
    <dbReference type="NCBI Taxonomy" id="2838738"/>
    <lineage>
        <taxon>Bacteria</taxon>
        <taxon>Pseudomonadati</taxon>
        <taxon>Bacteroidota</taxon>
        <taxon>Bacteroidia</taxon>
        <taxon>Bacteroidales</taxon>
        <taxon>Prevotellaceae</taxon>
        <taxon>Prevotella</taxon>
    </lineage>
</organism>
<evidence type="ECO:0000313" key="3">
    <source>
        <dbReference type="Proteomes" id="UP000824055"/>
    </source>
</evidence>
<evidence type="ECO:0000313" key="2">
    <source>
        <dbReference type="EMBL" id="HIZ68652.1"/>
    </source>
</evidence>
<keyword evidence="1" id="KW-1133">Transmembrane helix</keyword>
<keyword evidence="1" id="KW-0472">Membrane</keyword>
<name>A0A9D2FXU8_9BACT</name>
<sequence length="126" mass="14567">MNMNNEEREIRERFGKLNHFTVPEGYFERLTQQVMERVPEQEAKRARAVPMWRKYRVAIVAAACTLFAVFGVGAYRQLNSPDSQPAMPLSMDNSYANNSSFLFDEMVDYTMIDSDIIYASLSDSDY</sequence>
<dbReference type="Proteomes" id="UP000824055">
    <property type="component" value="Unassembled WGS sequence"/>
</dbReference>
<accession>A0A9D2FXU8</accession>
<dbReference type="AlphaFoldDB" id="A0A9D2FXU8"/>
<evidence type="ECO:0000256" key="1">
    <source>
        <dbReference type="SAM" id="Phobius"/>
    </source>
</evidence>
<comment type="caution">
    <text evidence="2">The sequence shown here is derived from an EMBL/GenBank/DDBJ whole genome shotgun (WGS) entry which is preliminary data.</text>
</comment>
<proteinExistence type="predicted"/>
<protein>
    <submittedName>
        <fullName evidence="2">Uncharacterized protein</fullName>
    </submittedName>
</protein>
<dbReference type="EMBL" id="DXBE01000020">
    <property type="protein sequence ID" value="HIZ68652.1"/>
    <property type="molecule type" value="Genomic_DNA"/>
</dbReference>
<reference evidence="2" key="2">
    <citation type="submission" date="2021-04" db="EMBL/GenBank/DDBJ databases">
        <authorList>
            <person name="Gilroy R."/>
        </authorList>
    </citation>
    <scope>NUCLEOTIDE SEQUENCE</scope>
    <source>
        <strain evidence="2">ChiHecec3B27-8219</strain>
    </source>
</reference>
<reference evidence="2" key="1">
    <citation type="journal article" date="2021" name="PeerJ">
        <title>Extensive microbial diversity within the chicken gut microbiome revealed by metagenomics and culture.</title>
        <authorList>
            <person name="Gilroy R."/>
            <person name="Ravi A."/>
            <person name="Getino M."/>
            <person name="Pursley I."/>
            <person name="Horton D.L."/>
            <person name="Alikhan N.F."/>
            <person name="Baker D."/>
            <person name="Gharbi K."/>
            <person name="Hall N."/>
            <person name="Watson M."/>
            <person name="Adriaenssens E.M."/>
            <person name="Foster-Nyarko E."/>
            <person name="Jarju S."/>
            <person name="Secka A."/>
            <person name="Antonio M."/>
            <person name="Oren A."/>
            <person name="Chaudhuri R.R."/>
            <person name="La Ragione R."/>
            <person name="Hildebrand F."/>
            <person name="Pallen M.J."/>
        </authorList>
    </citation>
    <scope>NUCLEOTIDE SEQUENCE</scope>
    <source>
        <strain evidence="2">ChiHecec3B27-8219</strain>
    </source>
</reference>